<accession>A0ABN1IQW3</accession>
<feature type="signal peptide" evidence="1">
    <location>
        <begin position="1"/>
        <end position="29"/>
    </location>
</feature>
<comment type="caution">
    <text evidence="2">The sequence shown here is derived from an EMBL/GenBank/DDBJ whole genome shotgun (WGS) entry which is preliminary data.</text>
</comment>
<evidence type="ECO:0000256" key="1">
    <source>
        <dbReference type="SAM" id="SignalP"/>
    </source>
</evidence>
<name>A0ABN1IQW3_9FLAO</name>
<reference evidence="2 3" key="1">
    <citation type="journal article" date="2019" name="Int. J. Syst. Evol. Microbiol.">
        <title>The Global Catalogue of Microorganisms (GCM) 10K type strain sequencing project: providing services to taxonomists for standard genome sequencing and annotation.</title>
        <authorList>
            <consortium name="The Broad Institute Genomics Platform"/>
            <consortium name="The Broad Institute Genome Sequencing Center for Infectious Disease"/>
            <person name="Wu L."/>
            <person name="Ma J."/>
        </authorList>
    </citation>
    <scope>NUCLEOTIDE SEQUENCE [LARGE SCALE GENOMIC DNA]</scope>
    <source>
        <strain evidence="2 3">JCM 15974</strain>
    </source>
</reference>
<feature type="chain" id="PRO_5047080504" evidence="1">
    <location>
        <begin position="30"/>
        <end position="140"/>
    </location>
</feature>
<dbReference type="EMBL" id="BAAAGE010000002">
    <property type="protein sequence ID" value="GAA0719162.1"/>
    <property type="molecule type" value="Genomic_DNA"/>
</dbReference>
<sequence length="140" mass="14191">MKLQNKLFGKLTKVMLVLSVLFISSCGSDDDGTVPAEPFVALPSEVLTTFSGELTYTPASGMGIVAGVQGTATISVSGTNHTISFSDGVPSITGIRFLGSSNGNYASIGTGGSVAGIAIEGNELTIGATIDSNVWAFVPN</sequence>
<dbReference type="RefSeq" id="WP_343911999.1">
    <property type="nucleotide sequence ID" value="NZ_BAAAGE010000002.1"/>
</dbReference>
<protein>
    <submittedName>
        <fullName evidence="2">Uncharacterized protein</fullName>
    </submittedName>
</protein>
<keyword evidence="3" id="KW-1185">Reference proteome</keyword>
<dbReference type="Proteomes" id="UP001501758">
    <property type="component" value="Unassembled WGS sequence"/>
</dbReference>
<proteinExistence type="predicted"/>
<dbReference type="PROSITE" id="PS51257">
    <property type="entry name" value="PROKAR_LIPOPROTEIN"/>
    <property type="match status" value="1"/>
</dbReference>
<keyword evidence="1" id="KW-0732">Signal</keyword>
<evidence type="ECO:0000313" key="2">
    <source>
        <dbReference type="EMBL" id="GAA0719162.1"/>
    </source>
</evidence>
<organism evidence="2 3">
    <name type="scientific">Aquimarina litoralis</name>
    <dbReference type="NCBI Taxonomy" id="584605"/>
    <lineage>
        <taxon>Bacteria</taxon>
        <taxon>Pseudomonadati</taxon>
        <taxon>Bacteroidota</taxon>
        <taxon>Flavobacteriia</taxon>
        <taxon>Flavobacteriales</taxon>
        <taxon>Flavobacteriaceae</taxon>
        <taxon>Aquimarina</taxon>
    </lineage>
</organism>
<evidence type="ECO:0000313" key="3">
    <source>
        <dbReference type="Proteomes" id="UP001501758"/>
    </source>
</evidence>
<gene>
    <name evidence="2" type="ORF">GCM10009430_17900</name>
</gene>